<gene>
    <name evidence="2" type="ORF">HNQ96_001703</name>
</gene>
<dbReference type="EMBL" id="JACHGI010000002">
    <property type="protein sequence ID" value="MBB6465845.1"/>
    <property type="molecule type" value="Genomic_DNA"/>
</dbReference>
<dbReference type="RefSeq" id="WP_184768302.1">
    <property type="nucleotide sequence ID" value="NZ_JACHGI010000002.1"/>
</dbReference>
<feature type="region of interest" description="Disordered" evidence="1">
    <location>
        <begin position="1"/>
        <end position="33"/>
    </location>
</feature>
<dbReference type="AlphaFoldDB" id="A0A8E1WE09"/>
<accession>A0A8E1WE09</accession>
<protein>
    <submittedName>
        <fullName evidence="2">Uncharacterized protein</fullName>
    </submittedName>
</protein>
<evidence type="ECO:0000313" key="2">
    <source>
        <dbReference type="EMBL" id="MBB6465845.1"/>
    </source>
</evidence>
<proteinExistence type="predicted"/>
<organism evidence="2 3">
    <name type="scientific">Aminobacter carboxidus</name>
    <dbReference type="NCBI Taxonomy" id="376165"/>
    <lineage>
        <taxon>Bacteria</taxon>
        <taxon>Pseudomonadati</taxon>
        <taxon>Pseudomonadota</taxon>
        <taxon>Alphaproteobacteria</taxon>
        <taxon>Hyphomicrobiales</taxon>
        <taxon>Phyllobacteriaceae</taxon>
        <taxon>Aminobacter</taxon>
    </lineage>
</organism>
<feature type="compositionally biased region" description="Basic and acidic residues" evidence="1">
    <location>
        <begin position="23"/>
        <end position="33"/>
    </location>
</feature>
<sequence>MSSIHKNTGGVAASETGSLQAADRTDRSRVLERPETGVRRSAAVVIAITLQRLVDDATRMWTVEEQLVLDALRRSTSALNDASIGELADYVRSLSPEQLRGVASNVKGIFHELLFVNAMNLDGDEISARVFEATNHPGADVEFIMDGEVIREVQLKAVATASAIYEHLARYPEIEVVATAEVAAQVPGIVSSGFQNSDLNATVGSAFSELPGDSLAHEIAEGIATSALVSGALTAGRLLAGGRVSGQQFKSILGDAAVGTVTAASLDALLDGLL</sequence>
<evidence type="ECO:0000313" key="3">
    <source>
        <dbReference type="Proteomes" id="UP000532373"/>
    </source>
</evidence>
<reference evidence="2 3" key="1">
    <citation type="submission" date="2020-08" db="EMBL/GenBank/DDBJ databases">
        <title>Genomic Encyclopedia of Type Strains, Phase IV (KMG-IV): sequencing the most valuable type-strain genomes for metagenomic binning, comparative biology and taxonomic classification.</title>
        <authorList>
            <person name="Goeker M."/>
        </authorList>
    </citation>
    <scope>NUCLEOTIDE SEQUENCE [LARGE SCALE GENOMIC DNA]</scope>
    <source>
        <strain evidence="2 3">DSM 17454</strain>
    </source>
</reference>
<evidence type="ECO:0000256" key="1">
    <source>
        <dbReference type="SAM" id="MobiDB-lite"/>
    </source>
</evidence>
<name>A0A8E1WE09_9HYPH</name>
<comment type="caution">
    <text evidence="2">The sequence shown here is derived from an EMBL/GenBank/DDBJ whole genome shotgun (WGS) entry which is preliminary data.</text>
</comment>
<dbReference type="Proteomes" id="UP000532373">
    <property type="component" value="Unassembled WGS sequence"/>
</dbReference>